<feature type="non-terminal residue" evidence="1">
    <location>
        <position position="1"/>
    </location>
</feature>
<comment type="caution">
    <text evidence="1">The sequence shown here is derived from an EMBL/GenBank/DDBJ whole genome shotgun (WGS) entry which is preliminary data.</text>
</comment>
<evidence type="ECO:0000313" key="2">
    <source>
        <dbReference type="Proteomes" id="UP000789901"/>
    </source>
</evidence>
<keyword evidence="2" id="KW-1185">Reference proteome</keyword>
<reference evidence="1 2" key="1">
    <citation type="submission" date="2021-06" db="EMBL/GenBank/DDBJ databases">
        <authorList>
            <person name="Kallberg Y."/>
            <person name="Tangrot J."/>
            <person name="Rosling A."/>
        </authorList>
    </citation>
    <scope>NUCLEOTIDE SEQUENCE [LARGE SCALE GENOMIC DNA]</scope>
    <source>
        <strain evidence="1 2">120-4 pot B 10/14</strain>
    </source>
</reference>
<sequence length="137" mass="15729">VVMTDINYREQQSVHQVWPGAAVIYNFFHVNKEWNKILKQFLGANGSQQIVSYRKEMKSYIRSVIQQISTMNETNHIKATVINAQKAYKTNSSCQILSILEGGIKFFQYLLNNWCNLTILGWSQAGRTNAAKILNID</sequence>
<dbReference type="Proteomes" id="UP000789901">
    <property type="component" value="Unassembled WGS sequence"/>
</dbReference>
<dbReference type="EMBL" id="CAJVQB010167588">
    <property type="protein sequence ID" value="CAG8857131.1"/>
    <property type="molecule type" value="Genomic_DNA"/>
</dbReference>
<feature type="non-terminal residue" evidence="1">
    <location>
        <position position="137"/>
    </location>
</feature>
<proteinExistence type="predicted"/>
<gene>
    <name evidence="1" type="ORF">GMARGA_LOCUS45952</name>
</gene>
<name>A0ABN7XP52_GIGMA</name>
<protein>
    <submittedName>
        <fullName evidence="1">3512_t:CDS:1</fullName>
    </submittedName>
</protein>
<organism evidence="1 2">
    <name type="scientific">Gigaspora margarita</name>
    <dbReference type="NCBI Taxonomy" id="4874"/>
    <lineage>
        <taxon>Eukaryota</taxon>
        <taxon>Fungi</taxon>
        <taxon>Fungi incertae sedis</taxon>
        <taxon>Mucoromycota</taxon>
        <taxon>Glomeromycotina</taxon>
        <taxon>Glomeromycetes</taxon>
        <taxon>Diversisporales</taxon>
        <taxon>Gigasporaceae</taxon>
        <taxon>Gigaspora</taxon>
    </lineage>
</organism>
<accession>A0ABN7XP52</accession>
<evidence type="ECO:0000313" key="1">
    <source>
        <dbReference type="EMBL" id="CAG8857131.1"/>
    </source>
</evidence>